<protein>
    <submittedName>
        <fullName evidence="3">Uncharacterized protein</fullName>
    </submittedName>
</protein>
<dbReference type="Gene3D" id="3.40.50.300">
    <property type="entry name" value="P-loop containing nucleotide triphosphate hydrolases"/>
    <property type="match status" value="1"/>
</dbReference>
<organism evidence="3 4">
    <name type="scientific">Rotaria magnacalcarata</name>
    <dbReference type="NCBI Taxonomy" id="392030"/>
    <lineage>
        <taxon>Eukaryota</taxon>
        <taxon>Metazoa</taxon>
        <taxon>Spiralia</taxon>
        <taxon>Gnathifera</taxon>
        <taxon>Rotifera</taxon>
        <taxon>Eurotatoria</taxon>
        <taxon>Bdelloidea</taxon>
        <taxon>Philodinida</taxon>
        <taxon>Philodinidae</taxon>
        <taxon>Rotaria</taxon>
    </lineage>
</organism>
<dbReference type="GO" id="GO:0034605">
    <property type="term" value="P:cellular response to heat"/>
    <property type="evidence" value="ECO:0007669"/>
    <property type="project" value="TreeGrafter"/>
</dbReference>
<proteinExistence type="predicted"/>
<dbReference type="PANTHER" id="PTHR11638:SF18">
    <property type="entry name" value="HEAT SHOCK PROTEIN 104"/>
    <property type="match status" value="1"/>
</dbReference>
<name>A0A8S3IDI8_9BILA</name>
<dbReference type="PANTHER" id="PTHR11638">
    <property type="entry name" value="ATP-DEPENDENT CLP PROTEASE"/>
    <property type="match status" value="1"/>
</dbReference>
<dbReference type="InterPro" id="IPR050130">
    <property type="entry name" value="ClpA_ClpB"/>
</dbReference>
<dbReference type="GO" id="GO:0005737">
    <property type="term" value="C:cytoplasm"/>
    <property type="evidence" value="ECO:0007669"/>
    <property type="project" value="TreeGrafter"/>
</dbReference>
<evidence type="ECO:0000313" key="4">
    <source>
        <dbReference type="Proteomes" id="UP000681720"/>
    </source>
</evidence>
<sequence>IYQAALKSGHDLIDNAELKKSNLAVNRDLEIHQCLEVLSRQTKNNLILIEVHDFEKTAIIKSLAQHIIHQDVHDILSKRLIALDLQTLFGKTYNTF</sequence>
<dbReference type="GO" id="GO:0005524">
    <property type="term" value="F:ATP binding"/>
    <property type="evidence" value="ECO:0007669"/>
    <property type="project" value="UniProtKB-KW"/>
</dbReference>
<dbReference type="EMBL" id="CAJOBJ010343950">
    <property type="protein sequence ID" value="CAF5198662.1"/>
    <property type="molecule type" value="Genomic_DNA"/>
</dbReference>
<comment type="caution">
    <text evidence="3">The sequence shown here is derived from an EMBL/GenBank/DDBJ whole genome shotgun (WGS) entry which is preliminary data.</text>
</comment>
<reference evidence="3" key="1">
    <citation type="submission" date="2021-02" db="EMBL/GenBank/DDBJ databases">
        <authorList>
            <person name="Nowell W R."/>
        </authorList>
    </citation>
    <scope>NUCLEOTIDE SEQUENCE</scope>
</reference>
<dbReference type="AlphaFoldDB" id="A0A8S3IDI8"/>
<dbReference type="InterPro" id="IPR027417">
    <property type="entry name" value="P-loop_NTPase"/>
</dbReference>
<evidence type="ECO:0000256" key="2">
    <source>
        <dbReference type="ARBA" id="ARBA00022840"/>
    </source>
</evidence>
<evidence type="ECO:0000313" key="3">
    <source>
        <dbReference type="EMBL" id="CAF5198662.1"/>
    </source>
</evidence>
<keyword evidence="2" id="KW-0067">ATP-binding</keyword>
<keyword evidence="1" id="KW-0547">Nucleotide-binding</keyword>
<accession>A0A8S3IDI8</accession>
<gene>
    <name evidence="3" type="ORF">GIL414_LOCUS75834</name>
</gene>
<feature type="non-terminal residue" evidence="3">
    <location>
        <position position="1"/>
    </location>
</feature>
<dbReference type="Proteomes" id="UP000681720">
    <property type="component" value="Unassembled WGS sequence"/>
</dbReference>
<dbReference type="GO" id="GO:0016887">
    <property type="term" value="F:ATP hydrolysis activity"/>
    <property type="evidence" value="ECO:0007669"/>
    <property type="project" value="TreeGrafter"/>
</dbReference>
<evidence type="ECO:0000256" key="1">
    <source>
        <dbReference type="ARBA" id="ARBA00022741"/>
    </source>
</evidence>